<protein>
    <recommendedName>
        <fullName evidence="4">DUF2214 domain-containing protein</fullName>
    </recommendedName>
</protein>
<reference evidence="2 3" key="1">
    <citation type="submission" date="2019-11" db="EMBL/GenBank/DDBJ databases">
        <title>Novel species isolated from a subtropical stream in China.</title>
        <authorList>
            <person name="Lu H."/>
        </authorList>
    </citation>
    <scope>NUCLEOTIDE SEQUENCE [LARGE SCALE GENOMIC DNA]</scope>
    <source>
        <strain evidence="2 3">FT80W</strain>
    </source>
</reference>
<keyword evidence="1" id="KW-1133">Transmembrane helix</keyword>
<feature type="transmembrane region" description="Helical" evidence="1">
    <location>
        <begin position="25"/>
        <end position="47"/>
    </location>
</feature>
<comment type="caution">
    <text evidence="2">The sequence shown here is derived from an EMBL/GenBank/DDBJ whole genome shotgun (WGS) entry which is preliminary data.</text>
</comment>
<evidence type="ECO:0008006" key="4">
    <source>
        <dbReference type="Google" id="ProtNLM"/>
    </source>
</evidence>
<dbReference type="AlphaFoldDB" id="A0A6I2KYM4"/>
<proteinExistence type="predicted"/>
<gene>
    <name evidence="2" type="ORF">GJ699_11535</name>
</gene>
<accession>A0A6I2KYM4</accession>
<evidence type="ECO:0000256" key="1">
    <source>
        <dbReference type="SAM" id="Phobius"/>
    </source>
</evidence>
<keyword evidence="1" id="KW-0472">Membrane</keyword>
<evidence type="ECO:0000313" key="2">
    <source>
        <dbReference type="EMBL" id="MRW90620.1"/>
    </source>
</evidence>
<feature type="transmembrane region" description="Helical" evidence="1">
    <location>
        <begin position="67"/>
        <end position="88"/>
    </location>
</feature>
<organism evidence="2 3">
    <name type="scientific">Duganella guangzhouensis</name>
    <dbReference type="NCBI Taxonomy" id="2666084"/>
    <lineage>
        <taxon>Bacteria</taxon>
        <taxon>Pseudomonadati</taxon>
        <taxon>Pseudomonadota</taxon>
        <taxon>Betaproteobacteria</taxon>
        <taxon>Burkholderiales</taxon>
        <taxon>Oxalobacteraceae</taxon>
        <taxon>Telluria group</taxon>
        <taxon>Duganella</taxon>
    </lineage>
</organism>
<keyword evidence="3" id="KW-1185">Reference proteome</keyword>
<feature type="transmembrane region" description="Helical" evidence="1">
    <location>
        <begin position="139"/>
        <end position="161"/>
    </location>
</feature>
<dbReference type="EMBL" id="WKJK01000005">
    <property type="protein sequence ID" value="MRW90620.1"/>
    <property type="molecule type" value="Genomic_DNA"/>
</dbReference>
<dbReference type="RefSeq" id="WP_154376259.1">
    <property type="nucleotide sequence ID" value="NZ_WKJK01000005.1"/>
</dbReference>
<feature type="transmembrane region" description="Helical" evidence="1">
    <location>
        <begin position="100"/>
        <end position="119"/>
    </location>
</feature>
<keyword evidence="1" id="KW-0812">Transmembrane</keyword>
<dbReference type="Proteomes" id="UP000433309">
    <property type="component" value="Unassembled WGS sequence"/>
</dbReference>
<evidence type="ECO:0000313" key="3">
    <source>
        <dbReference type="Proteomes" id="UP000433309"/>
    </source>
</evidence>
<sequence>MPVGVFFEELAALPLSQIIGESLNLFNALDVIHVVGVLLLAGSIAVVDLRLLGFAFPEVGLDTLQKQVLPITVVGALLTIPSGIGLFLPQAGRIWENPVLQAKAGLLILAALNIGYWHYNFSRHAQWSSAPALPWQARFAGASSLLLWTGTLIAGRLIAFYI</sequence>
<name>A0A6I2KYM4_9BURK</name>